<dbReference type="InterPro" id="IPR001063">
    <property type="entry name" value="Ribosomal_uL22"/>
</dbReference>
<dbReference type="Gene3D" id="3.90.470.10">
    <property type="entry name" value="Ribosomal protein L22/L17"/>
    <property type="match status" value="1"/>
</dbReference>
<evidence type="ECO:0000313" key="5">
    <source>
        <dbReference type="EMBL" id="CAL1700958.1"/>
    </source>
</evidence>
<sequence>MQSVACSLRRVVPVATSSRLVLQRSPLPSSRTLLNGQWNSRRHVSFKNPIEWVREAVGSNVREKSSEQEIAAARKAQIEKGEASVFESIAPIAADKAKVSGAKIVKAKKMHTEHKYSTSHFKISHRKLNLLSRQIAGKPIDSAILQMTFSEKRASKRIKSMLVVAKKHAKKKGLEEKKLIVAESWVTKGPKQIKRLEPRGRGHFGVRIHPDSKMCVVLKEGKTRAELAQQERARKLRRIAAAGYVREDIPLRNPGPAWAW</sequence>
<keyword evidence="2 4" id="KW-0689">Ribosomal protein</keyword>
<reference evidence="6" key="1">
    <citation type="submission" date="2024-04" db="EMBL/GenBank/DDBJ databases">
        <authorList>
            <person name="Shaw F."/>
            <person name="Minotto A."/>
        </authorList>
    </citation>
    <scope>NUCLEOTIDE SEQUENCE [LARGE SCALE GENOMIC DNA]</scope>
</reference>
<evidence type="ECO:0000256" key="3">
    <source>
        <dbReference type="ARBA" id="ARBA00023274"/>
    </source>
</evidence>
<gene>
    <name evidence="5" type="ORF">GFSPODELE1_LOCUS3369</name>
</gene>
<dbReference type="Proteomes" id="UP001497453">
    <property type="component" value="Chromosome 2"/>
</dbReference>
<dbReference type="PANTHER" id="PTHR13501:SF8">
    <property type="entry name" value="LARGE RIBOSOMAL SUBUNIT PROTEIN UL22M"/>
    <property type="match status" value="1"/>
</dbReference>
<dbReference type="Pfam" id="PF00237">
    <property type="entry name" value="Ribosomal_L22"/>
    <property type="match status" value="1"/>
</dbReference>
<evidence type="ECO:0008006" key="7">
    <source>
        <dbReference type="Google" id="ProtNLM"/>
    </source>
</evidence>
<evidence type="ECO:0000256" key="1">
    <source>
        <dbReference type="ARBA" id="ARBA00009451"/>
    </source>
</evidence>
<protein>
    <recommendedName>
        <fullName evidence="7">50S ribosomal protein L22, chloroplastic</fullName>
    </recommendedName>
</protein>
<dbReference type="EMBL" id="OZ037945">
    <property type="protein sequence ID" value="CAL1700958.1"/>
    <property type="molecule type" value="Genomic_DNA"/>
</dbReference>
<comment type="similarity">
    <text evidence="1 4">Belongs to the universal ribosomal protein uL22 family.</text>
</comment>
<keyword evidence="3 4" id="KW-0687">Ribonucleoprotein</keyword>
<organism evidence="5 6">
    <name type="scientific">Somion occarium</name>
    <dbReference type="NCBI Taxonomy" id="3059160"/>
    <lineage>
        <taxon>Eukaryota</taxon>
        <taxon>Fungi</taxon>
        <taxon>Dikarya</taxon>
        <taxon>Basidiomycota</taxon>
        <taxon>Agaricomycotina</taxon>
        <taxon>Agaricomycetes</taxon>
        <taxon>Polyporales</taxon>
        <taxon>Cerrenaceae</taxon>
        <taxon>Somion</taxon>
    </lineage>
</organism>
<evidence type="ECO:0000313" key="6">
    <source>
        <dbReference type="Proteomes" id="UP001497453"/>
    </source>
</evidence>
<dbReference type="SUPFAM" id="SSF54843">
    <property type="entry name" value="Ribosomal protein L22"/>
    <property type="match status" value="1"/>
</dbReference>
<dbReference type="InterPro" id="IPR047867">
    <property type="entry name" value="Ribosomal_uL22_bac/org-type"/>
</dbReference>
<dbReference type="InterPro" id="IPR036394">
    <property type="entry name" value="Ribosomal_uL22_sf"/>
</dbReference>
<accession>A0ABP1D1T9</accession>
<proteinExistence type="inferred from homology"/>
<name>A0ABP1D1T9_9APHY</name>
<dbReference type="PANTHER" id="PTHR13501">
    <property type="entry name" value="CHLOROPLAST 50S RIBOSOMAL PROTEIN L22-RELATED"/>
    <property type="match status" value="1"/>
</dbReference>
<keyword evidence="6" id="KW-1185">Reference proteome</keyword>
<evidence type="ECO:0000256" key="4">
    <source>
        <dbReference type="RuleBase" id="RU004005"/>
    </source>
</evidence>
<evidence type="ECO:0000256" key="2">
    <source>
        <dbReference type="ARBA" id="ARBA00022980"/>
    </source>
</evidence>